<dbReference type="Gene3D" id="3.90.550.10">
    <property type="entry name" value="Spore Coat Polysaccharide Biosynthesis Protein SpsA, Chain A"/>
    <property type="match status" value="1"/>
</dbReference>
<protein>
    <recommendedName>
        <fullName evidence="4">Glycosyltransferase 2-like domain-containing protein</fullName>
    </recommendedName>
</protein>
<evidence type="ECO:0000313" key="6">
    <source>
        <dbReference type="Proteomes" id="UP000241074"/>
    </source>
</evidence>
<dbReference type="PANTHER" id="PTHR43179:SF12">
    <property type="entry name" value="GALACTOFURANOSYLTRANSFERASE GLFT2"/>
    <property type="match status" value="1"/>
</dbReference>
<keyword evidence="3" id="KW-0808">Transferase</keyword>
<accession>A0A2P1PXP8</accession>
<proteinExistence type="inferred from homology"/>
<organism evidence="5 6">
    <name type="scientific">Ahniella affigens</name>
    <dbReference type="NCBI Taxonomy" id="2021234"/>
    <lineage>
        <taxon>Bacteria</taxon>
        <taxon>Pseudomonadati</taxon>
        <taxon>Pseudomonadota</taxon>
        <taxon>Gammaproteobacteria</taxon>
        <taxon>Lysobacterales</taxon>
        <taxon>Rhodanobacteraceae</taxon>
        <taxon>Ahniella</taxon>
    </lineage>
</organism>
<dbReference type="GO" id="GO:0016757">
    <property type="term" value="F:glycosyltransferase activity"/>
    <property type="evidence" value="ECO:0007669"/>
    <property type="project" value="UniProtKB-KW"/>
</dbReference>
<reference evidence="5 6" key="1">
    <citation type="submission" date="2018-03" db="EMBL/GenBank/DDBJ databases">
        <title>Ahniella affigens gen. nov., sp. nov., a gammaproteobacterium isolated from sandy soil near a stream.</title>
        <authorList>
            <person name="Ko Y."/>
            <person name="Kim J.-H."/>
        </authorList>
    </citation>
    <scope>NUCLEOTIDE SEQUENCE [LARGE SCALE GENOMIC DNA]</scope>
    <source>
        <strain evidence="5 6">D13</strain>
    </source>
</reference>
<dbReference type="Pfam" id="PF00535">
    <property type="entry name" value="Glycos_transf_2"/>
    <property type="match status" value="1"/>
</dbReference>
<reference evidence="5 6" key="2">
    <citation type="submission" date="2018-03" db="EMBL/GenBank/DDBJ databases">
        <authorList>
            <person name="Keele B.F."/>
        </authorList>
    </citation>
    <scope>NUCLEOTIDE SEQUENCE [LARGE SCALE GENOMIC DNA]</scope>
    <source>
        <strain evidence="5 6">D13</strain>
    </source>
</reference>
<gene>
    <name evidence="5" type="ORF">C7S18_21470</name>
</gene>
<evidence type="ECO:0000256" key="2">
    <source>
        <dbReference type="ARBA" id="ARBA00022676"/>
    </source>
</evidence>
<keyword evidence="6" id="KW-1185">Reference proteome</keyword>
<dbReference type="PANTHER" id="PTHR43179">
    <property type="entry name" value="RHAMNOSYLTRANSFERASE WBBL"/>
    <property type="match status" value="1"/>
</dbReference>
<dbReference type="SUPFAM" id="SSF53448">
    <property type="entry name" value="Nucleotide-diphospho-sugar transferases"/>
    <property type="match status" value="1"/>
</dbReference>
<sequence length="304" mass="33944">MPPDDDRMLIALVHWNTRLETQSCLASLLPAADAGHRVLVVDNGSAVDDGALFQRLHSGIRCLRLPENRGYAAALNLAREQCLAGGYRGLLMLNADCVVESDTVAQLLIASTAHPDAVLACLVLNGDGSAIAMPEKFLHADGRWRKGRNDRPIDHRPDQYAAMSAIQSAHGAAWYVPRGLLARPFLDERFFLYCEETDFCLRVAKLGTATWLVPTARVRHCGHLNSARSPAMERLLDYYRSRNEIELWRRHGGAWWYWIVLRKGIKVLGHALLLKPGTGYLAQAWCDGVRGRLGKRYAPESLWP</sequence>
<evidence type="ECO:0000256" key="3">
    <source>
        <dbReference type="ARBA" id="ARBA00022679"/>
    </source>
</evidence>
<dbReference type="KEGG" id="xba:C7S18_21470"/>
<dbReference type="InterPro" id="IPR001173">
    <property type="entry name" value="Glyco_trans_2-like"/>
</dbReference>
<dbReference type="AlphaFoldDB" id="A0A2P1PXP8"/>
<feature type="domain" description="Glycosyltransferase 2-like" evidence="4">
    <location>
        <begin position="19"/>
        <end position="150"/>
    </location>
</feature>
<dbReference type="Proteomes" id="UP000241074">
    <property type="component" value="Chromosome"/>
</dbReference>
<evidence type="ECO:0000313" key="5">
    <source>
        <dbReference type="EMBL" id="AVP99584.1"/>
    </source>
</evidence>
<dbReference type="InterPro" id="IPR029044">
    <property type="entry name" value="Nucleotide-diphossugar_trans"/>
</dbReference>
<evidence type="ECO:0000256" key="1">
    <source>
        <dbReference type="ARBA" id="ARBA00006739"/>
    </source>
</evidence>
<dbReference type="EMBL" id="CP027860">
    <property type="protein sequence ID" value="AVP99584.1"/>
    <property type="molecule type" value="Genomic_DNA"/>
</dbReference>
<evidence type="ECO:0000259" key="4">
    <source>
        <dbReference type="Pfam" id="PF00535"/>
    </source>
</evidence>
<name>A0A2P1PXP8_9GAMM</name>
<comment type="similarity">
    <text evidence="1">Belongs to the glycosyltransferase 2 family.</text>
</comment>
<keyword evidence="2" id="KW-0328">Glycosyltransferase</keyword>